<comment type="function">
    <text evidence="7">May play the central regulatory role in sporulation. It may be an element of the effector pathway responsible for the activation of sporulation genes in response to nutritional stress. Spo0A may act in concert with spo0H (a sigma factor) to control the expression of some genes that are critical to the sporulation process.</text>
</comment>
<dbReference type="Pfam" id="PF00486">
    <property type="entry name" value="Trans_reg_C"/>
    <property type="match status" value="1"/>
</dbReference>
<dbReference type="STRING" id="1424294.Gferi_22090"/>
<dbReference type="SUPFAM" id="SSF46894">
    <property type="entry name" value="C-terminal effector domain of the bipartite response regulators"/>
    <property type="match status" value="1"/>
</dbReference>
<dbReference type="Proteomes" id="UP000095743">
    <property type="component" value="Chromosome"/>
</dbReference>
<dbReference type="Gene3D" id="3.40.50.2300">
    <property type="match status" value="1"/>
</dbReference>
<dbReference type="GO" id="GO:0032993">
    <property type="term" value="C:protein-DNA complex"/>
    <property type="evidence" value="ECO:0007669"/>
    <property type="project" value="TreeGrafter"/>
</dbReference>
<dbReference type="OrthoDB" id="9790442at2"/>
<dbReference type="GO" id="GO:0000156">
    <property type="term" value="F:phosphorelay response regulator activity"/>
    <property type="evidence" value="ECO:0007669"/>
    <property type="project" value="TreeGrafter"/>
</dbReference>
<keyword evidence="13" id="KW-1185">Reference proteome</keyword>
<evidence type="ECO:0000313" key="13">
    <source>
        <dbReference type="Proteomes" id="UP000095743"/>
    </source>
</evidence>
<dbReference type="PANTHER" id="PTHR48111:SF22">
    <property type="entry name" value="REGULATOR OF RPOS"/>
    <property type="match status" value="1"/>
</dbReference>
<dbReference type="InterPro" id="IPR011006">
    <property type="entry name" value="CheY-like_superfamily"/>
</dbReference>
<dbReference type="CDD" id="cd17625">
    <property type="entry name" value="REC_OmpR_DrrD-like"/>
    <property type="match status" value="1"/>
</dbReference>
<feature type="domain" description="OmpR/PhoB-type" evidence="11">
    <location>
        <begin position="125"/>
        <end position="223"/>
    </location>
</feature>
<protein>
    <recommendedName>
        <fullName evidence="1">Stage 0 sporulation protein A homolog</fullName>
    </recommendedName>
</protein>
<evidence type="ECO:0000256" key="8">
    <source>
        <dbReference type="PROSITE-ProRule" id="PRU00169"/>
    </source>
</evidence>
<evidence type="ECO:0000256" key="4">
    <source>
        <dbReference type="ARBA" id="ARBA00023015"/>
    </source>
</evidence>
<keyword evidence="5 9" id="KW-0238">DNA-binding</keyword>
<feature type="modified residue" description="4-aspartylphosphate" evidence="8">
    <location>
        <position position="51"/>
    </location>
</feature>
<evidence type="ECO:0000313" key="12">
    <source>
        <dbReference type="EMBL" id="AOT71992.1"/>
    </source>
</evidence>
<gene>
    <name evidence="12" type="ORF">Gferi_22090</name>
</gene>
<dbReference type="CDD" id="cd00383">
    <property type="entry name" value="trans_reg_C"/>
    <property type="match status" value="1"/>
</dbReference>
<dbReference type="Gene3D" id="1.10.10.10">
    <property type="entry name" value="Winged helix-like DNA-binding domain superfamily/Winged helix DNA-binding domain"/>
    <property type="match status" value="1"/>
</dbReference>
<keyword evidence="4" id="KW-0805">Transcription regulation</keyword>
<dbReference type="PROSITE" id="PS51755">
    <property type="entry name" value="OMPR_PHOB"/>
    <property type="match status" value="1"/>
</dbReference>
<dbReference type="SMART" id="SM00862">
    <property type="entry name" value="Trans_reg_C"/>
    <property type="match status" value="1"/>
</dbReference>
<evidence type="ECO:0000256" key="3">
    <source>
        <dbReference type="ARBA" id="ARBA00023012"/>
    </source>
</evidence>
<dbReference type="AlphaFoldDB" id="A0A1D8GME8"/>
<evidence type="ECO:0000259" key="10">
    <source>
        <dbReference type="PROSITE" id="PS50110"/>
    </source>
</evidence>
<evidence type="ECO:0000256" key="5">
    <source>
        <dbReference type="ARBA" id="ARBA00023125"/>
    </source>
</evidence>
<evidence type="ECO:0000259" key="11">
    <source>
        <dbReference type="PROSITE" id="PS51755"/>
    </source>
</evidence>
<evidence type="ECO:0000256" key="2">
    <source>
        <dbReference type="ARBA" id="ARBA00022553"/>
    </source>
</evidence>
<dbReference type="InterPro" id="IPR039420">
    <property type="entry name" value="WalR-like"/>
</dbReference>
<name>A0A1D8GME8_9FIRM</name>
<dbReference type="InterPro" id="IPR016032">
    <property type="entry name" value="Sig_transdc_resp-reg_C-effctor"/>
</dbReference>
<organism evidence="12 13">
    <name type="scientific">Geosporobacter ferrireducens</name>
    <dbReference type="NCBI Taxonomy" id="1424294"/>
    <lineage>
        <taxon>Bacteria</taxon>
        <taxon>Bacillati</taxon>
        <taxon>Bacillota</taxon>
        <taxon>Clostridia</taxon>
        <taxon>Peptostreptococcales</taxon>
        <taxon>Thermotaleaceae</taxon>
        <taxon>Geosporobacter</taxon>
    </lineage>
</organism>
<accession>A0A1D8GME8</accession>
<feature type="DNA-binding region" description="OmpR/PhoB-type" evidence="9">
    <location>
        <begin position="125"/>
        <end position="223"/>
    </location>
</feature>
<dbReference type="PROSITE" id="PS50110">
    <property type="entry name" value="RESPONSE_REGULATORY"/>
    <property type="match status" value="1"/>
</dbReference>
<dbReference type="Pfam" id="PF00072">
    <property type="entry name" value="Response_reg"/>
    <property type="match status" value="1"/>
</dbReference>
<dbReference type="FunFam" id="3.40.50.2300:FF:000002">
    <property type="entry name" value="DNA-binding response regulator PhoP"/>
    <property type="match status" value="1"/>
</dbReference>
<dbReference type="RefSeq" id="WP_069980307.1">
    <property type="nucleotide sequence ID" value="NZ_CP017269.1"/>
</dbReference>
<evidence type="ECO:0000256" key="6">
    <source>
        <dbReference type="ARBA" id="ARBA00023163"/>
    </source>
</evidence>
<keyword evidence="2 8" id="KW-0597">Phosphoprotein</keyword>
<dbReference type="SUPFAM" id="SSF52172">
    <property type="entry name" value="CheY-like"/>
    <property type="match status" value="1"/>
</dbReference>
<dbReference type="EMBL" id="CP017269">
    <property type="protein sequence ID" value="AOT71992.1"/>
    <property type="molecule type" value="Genomic_DNA"/>
</dbReference>
<keyword evidence="3" id="KW-0902">Two-component regulatory system</keyword>
<dbReference type="GO" id="GO:0005829">
    <property type="term" value="C:cytosol"/>
    <property type="evidence" value="ECO:0007669"/>
    <property type="project" value="TreeGrafter"/>
</dbReference>
<dbReference type="InterPro" id="IPR036388">
    <property type="entry name" value="WH-like_DNA-bd_sf"/>
</dbReference>
<sequence length="228" mass="25691">MRVLMVEDEKYMAEAIVQVLKKNNYSVDLVDNGEEGLDFGLSGIYDIIILDIMLPKMNGIDILRELRRNGIETPVILLTARGETEDKVRGLDSGADDYLAKPFHTDELLARLRALGRRKTELINDGILKYGDIALNPLALMLRCGNKEIKLTLKESQLLELLIKRNSMIISKEIIIEKLWGYDSDAEDNRVEIHVSLLRKKLNSLASDVSIHTIRGAGYILKTAKDGE</sequence>
<dbReference type="InterPro" id="IPR001867">
    <property type="entry name" value="OmpR/PhoB-type_DNA-bd"/>
</dbReference>
<dbReference type="PANTHER" id="PTHR48111">
    <property type="entry name" value="REGULATOR OF RPOS"/>
    <property type="match status" value="1"/>
</dbReference>
<dbReference type="Gene3D" id="6.10.250.690">
    <property type="match status" value="1"/>
</dbReference>
<feature type="domain" description="Response regulatory" evidence="10">
    <location>
        <begin position="2"/>
        <end position="116"/>
    </location>
</feature>
<dbReference type="KEGG" id="gfe:Gferi_22090"/>
<evidence type="ECO:0000256" key="7">
    <source>
        <dbReference type="ARBA" id="ARBA00024867"/>
    </source>
</evidence>
<dbReference type="GO" id="GO:0006355">
    <property type="term" value="P:regulation of DNA-templated transcription"/>
    <property type="evidence" value="ECO:0007669"/>
    <property type="project" value="InterPro"/>
</dbReference>
<proteinExistence type="predicted"/>
<dbReference type="GO" id="GO:0000976">
    <property type="term" value="F:transcription cis-regulatory region binding"/>
    <property type="evidence" value="ECO:0007669"/>
    <property type="project" value="TreeGrafter"/>
</dbReference>
<dbReference type="SMART" id="SM00448">
    <property type="entry name" value="REC"/>
    <property type="match status" value="1"/>
</dbReference>
<keyword evidence="6" id="KW-0804">Transcription</keyword>
<evidence type="ECO:0000256" key="1">
    <source>
        <dbReference type="ARBA" id="ARBA00018672"/>
    </source>
</evidence>
<dbReference type="InterPro" id="IPR001789">
    <property type="entry name" value="Sig_transdc_resp-reg_receiver"/>
</dbReference>
<evidence type="ECO:0000256" key="9">
    <source>
        <dbReference type="PROSITE-ProRule" id="PRU01091"/>
    </source>
</evidence>
<reference evidence="12 13" key="1">
    <citation type="submission" date="2016-09" db="EMBL/GenBank/DDBJ databases">
        <title>Genomic analysis reveals versatility of anaerobic energy metabolism of Geosporobacter ferrireducens IRF9 of phylum Firmicutes.</title>
        <authorList>
            <person name="Kim S.-J."/>
        </authorList>
    </citation>
    <scope>NUCLEOTIDE SEQUENCE [LARGE SCALE GENOMIC DNA]</scope>
    <source>
        <strain evidence="12 13">IRF9</strain>
    </source>
</reference>